<dbReference type="GO" id="GO:0008344">
    <property type="term" value="P:adult locomotory behavior"/>
    <property type="evidence" value="ECO:0007669"/>
    <property type="project" value="TreeGrafter"/>
</dbReference>
<dbReference type="PANTHER" id="PTHR46306">
    <property type="entry name" value="BTB/POZ DOMAIN-CONTAINING PROTEIN 9"/>
    <property type="match status" value="1"/>
</dbReference>
<dbReference type="AlphaFoldDB" id="A0A7E4UUQ8"/>
<sequence length="298" mass="34033">MEALPSDVCNAVVYLIRQNKTAGIIYCLKNKNVALPKYGIKVIAGGRTSFIEDKAEVAAPESNTTRTRELISDDSPSLDAGLLKHTIGSSEGGIKFDLGHRFMLNVFKMQLIHAENQTFSYWIDVSEDSVNWTRVIDHSKYPCSNLQYLYFEPRPVRYIRICGTAPVDGTFEISRFEAFYSTDPLIVYPDILSIPLIKRTMFKHKTHTEYTSEGPFKRFAEVPHLRKVYLKGIKVQLAQPCLFNNIEVAFRDNNVNVPALKYNIDVSPDGNNWTRVFSRKNVTEWHKVPLNKCPAVFF</sequence>
<reference evidence="1" key="1">
    <citation type="journal article" date="2013" name="Genetics">
        <title>The draft genome and transcriptome of Panagrellus redivivus are shaped by the harsh demands of a free-living lifestyle.</title>
        <authorList>
            <person name="Srinivasan J."/>
            <person name="Dillman A.R."/>
            <person name="Macchietto M.G."/>
            <person name="Heikkinen L."/>
            <person name="Lakso M."/>
            <person name="Fracchia K.M."/>
            <person name="Antoshechkin I."/>
            <person name="Mortazavi A."/>
            <person name="Wong G."/>
            <person name="Sternberg P.W."/>
        </authorList>
    </citation>
    <scope>NUCLEOTIDE SEQUENCE [LARGE SCALE GENOMIC DNA]</scope>
    <source>
        <strain evidence="1">MT8872</strain>
    </source>
</reference>
<organism evidence="1 2">
    <name type="scientific">Panagrellus redivivus</name>
    <name type="common">Microworm</name>
    <dbReference type="NCBI Taxonomy" id="6233"/>
    <lineage>
        <taxon>Eukaryota</taxon>
        <taxon>Metazoa</taxon>
        <taxon>Ecdysozoa</taxon>
        <taxon>Nematoda</taxon>
        <taxon>Chromadorea</taxon>
        <taxon>Rhabditida</taxon>
        <taxon>Tylenchina</taxon>
        <taxon>Panagrolaimomorpha</taxon>
        <taxon>Panagrolaimoidea</taxon>
        <taxon>Panagrolaimidae</taxon>
        <taxon>Panagrellus</taxon>
    </lineage>
</organism>
<dbReference type="InterPro" id="IPR008979">
    <property type="entry name" value="Galactose-bd-like_sf"/>
</dbReference>
<name>A0A7E4UUQ8_PANRE</name>
<dbReference type="GO" id="GO:0048512">
    <property type="term" value="P:circadian behavior"/>
    <property type="evidence" value="ECO:0007669"/>
    <property type="project" value="TreeGrafter"/>
</dbReference>
<dbReference type="GO" id="GO:0050804">
    <property type="term" value="P:modulation of chemical synaptic transmission"/>
    <property type="evidence" value="ECO:0007669"/>
    <property type="project" value="TreeGrafter"/>
</dbReference>
<evidence type="ECO:0000313" key="1">
    <source>
        <dbReference type="Proteomes" id="UP000492821"/>
    </source>
</evidence>
<dbReference type="WBParaSite" id="Pan_g12627.t1">
    <property type="protein sequence ID" value="Pan_g12627.t1"/>
    <property type="gene ID" value="Pan_g12627"/>
</dbReference>
<accession>A0A7E4UUQ8</accession>
<dbReference type="Proteomes" id="UP000492821">
    <property type="component" value="Unassembled WGS sequence"/>
</dbReference>
<keyword evidence="1" id="KW-1185">Reference proteome</keyword>
<dbReference type="SUPFAM" id="SSF49785">
    <property type="entry name" value="Galactose-binding domain-like"/>
    <property type="match status" value="2"/>
</dbReference>
<dbReference type="Gene3D" id="2.60.120.260">
    <property type="entry name" value="Galactose-binding domain-like"/>
    <property type="match status" value="2"/>
</dbReference>
<protein>
    <submittedName>
        <fullName evidence="2">F5/8 type C domain-containing protein</fullName>
    </submittedName>
</protein>
<dbReference type="GO" id="GO:0005737">
    <property type="term" value="C:cytoplasm"/>
    <property type="evidence" value="ECO:0007669"/>
    <property type="project" value="TreeGrafter"/>
</dbReference>
<evidence type="ECO:0000313" key="2">
    <source>
        <dbReference type="WBParaSite" id="Pan_g12627.t1"/>
    </source>
</evidence>
<dbReference type="PANTHER" id="PTHR46306:SF1">
    <property type="entry name" value="BTB_POZ DOMAIN-CONTAINING PROTEIN 9"/>
    <property type="match status" value="1"/>
</dbReference>
<reference evidence="2" key="2">
    <citation type="submission" date="2020-10" db="UniProtKB">
        <authorList>
            <consortium name="WormBaseParasite"/>
        </authorList>
    </citation>
    <scope>IDENTIFICATION</scope>
</reference>
<dbReference type="InterPro" id="IPR052407">
    <property type="entry name" value="BTB_POZ_domain_cont_9"/>
</dbReference>
<proteinExistence type="predicted"/>